<name>A0A2G4QZS5_9BACT</name>
<dbReference type="Pfam" id="PF05130">
    <property type="entry name" value="FlgN"/>
    <property type="match status" value="1"/>
</dbReference>
<dbReference type="Proteomes" id="UP000237472">
    <property type="component" value="Unassembled WGS sequence"/>
</dbReference>
<dbReference type="OrthoDB" id="5334106at2"/>
<reference evidence="2" key="1">
    <citation type="submission" date="2015-06" db="EMBL/GenBank/DDBJ databases">
        <authorList>
            <person name="Parisi A."/>
            <person name="Chiara M."/>
            <person name="Florio D."/>
            <person name="Miccolupo A."/>
            <person name="Manzari C."/>
            <person name="Mion D."/>
            <person name="Caruso M."/>
            <person name="D'erchia A.M."/>
            <person name="Zanoni R."/>
        </authorList>
    </citation>
    <scope>NUCLEOTIDE SEQUENCE [LARGE SCALE GENOMIC DNA]</scope>
    <source>
        <strain evidence="2">73/13</strain>
    </source>
</reference>
<evidence type="ECO:0000313" key="2">
    <source>
        <dbReference type="Proteomes" id="UP000237472"/>
    </source>
</evidence>
<dbReference type="RefSeq" id="WP_099462341.1">
    <property type="nucleotide sequence ID" value="NZ_LDWY01000085.1"/>
</dbReference>
<dbReference type="EMBL" id="LDWY01000085">
    <property type="protein sequence ID" value="PHY89829.1"/>
    <property type="molecule type" value="Genomic_DNA"/>
</dbReference>
<dbReference type="InterPro" id="IPR007809">
    <property type="entry name" value="FlgN-like"/>
</dbReference>
<sequence>MLKKCLDEVNAILAQMIELTEEDIKDIQVAKHDKVAPSVEAKNELIAKFVTAKKELDAALVALNNSSAKGLSEMLDKEDKQKLDLLKQNLQTLHTKNKEYAKYVFIVKDFLDGLVNTMFDINGGTNNAYGDKEHIPEIFKMKV</sequence>
<dbReference type="GO" id="GO:0044780">
    <property type="term" value="P:bacterial-type flagellum assembly"/>
    <property type="evidence" value="ECO:0007669"/>
    <property type="project" value="InterPro"/>
</dbReference>
<evidence type="ECO:0008006" key="3">
    <source>
        <dbReference type="Google" id="ProtNLM"/>
    </source>
</evidence>
<protein>
    <recommendedName>
        <fullName evidence="3">Flagellar protein FlgN</fullName>
    </recommendedName>
</protein>
<dbReference type="AlphaFoldDB" id="A0A2G4QZS5"/>
<evidence type="ECO:0000313" key="1">
    <source>
        <dbReference type="EMBL" id="PHY89829.1"/>
    </source>
</evidence>
<comment type="caution">
    <text evidence="1">The sequence shown here is derived from an EMBL/GenBank/DDBJ whole genome shotgun (WGS) entry which is preliminary data.</text>
</comment>
<organism evidence="1 2">
    <name type="scientific">Campylobacter vulpis</name>
    <dbReference type="NCBI Taxonomy" id="1655500"/>
    <lineage>
        <taxon>Bacteria</taxon>
        <taxon>Pseudomonadati</taxon>
        <taxon>Campylobacterota</taxon>
        <taxon>Epsilonproteobacteria</taxon>
        <taxon>Campylobacterales</taxon>
        <taxon>Campylobacteraceae</taxon>
        <taxon>Campylobacter</taxon>
    </lineage>
</organism>
<proteinExistence type="predicted"/>
<gene>
    <name evidence="1" type="ORF">AA994_06995</name>
</gene>
<accession>A0A2G4QZS5</accession>